<feature type="non-terminal residue" evidence="1">
    <location>
        <position position="1"/>
    </location>
</feature>
<gene>
    <name evidence="1" type="ORF">NVV43_24890</name>
</gene>
<proteinExistence type="predicted"/>
<name>A0AAW5MYN0_9ESCH</name>
<comment type="caution">
    <text evidence="1">The sequence shown here is derived from an EMBL/GenBank/DDBJ whole genome shotgun (WGS) entry which is preliminary data.</text>
</comment>
<dbReference type="Proteomes" id="UP001206878">
    <property type="component" value="Unassembled WGS sequence"/>
</dbReference>
<accession>A0AAW5MYN0</accession>
<sequence>RADYCRAQQNRIREGQVEDVYAYRRTQRISLRFE</sequence>
<protein>
    <submittedName>
        <fullName evidence="1">Uncharacterized protein</fullName>
    </submittedName>
</protein>
<evidence type="ECO:0000313" key="1">
    <source>
        <dbReference type="EMBL" id="MCR6678754.1"/>
    </source>
</evidence>
<organism evidence="1 2">
    <name type="scientific">Escherichia marmotae</name>
    <dbReference type="NCBI Taxonomy" id="1499973"/>
    <lineage>
        <taxon>Bacteria</taxon>
        <taxon>Pseudomonadati</taxon>
        <taxon>Pseudomonadota</taxon>
        <taxon>Gammaproteobacteria</taxon>
        <taxon>Enterobacterales</taxon>
        <taxon>Enterobacteriaceae</taxon>
        <taxon>Escherichia</taxon>
    </lineage>
</organism>
<reference evidence="1" key="1">
    <citation type="submission" date="2022-07" db="EMBL/GenBank/DDBJ databases">
        <title>Diversity of ethanolamine utilization by human commensal Escherichia coli.</title>
        <authorList>
            <person name="Jubelin G."/>
        </authorList>
    </citation>
    <scope>NUCLEOTIDE SEQUENCE</scope>
    <source>
        <strain evidence="1">S1</strain>
    </source>
</reference>
<evidence type="ECO:0000313" key="2">
    <source>
        <dbReference type="Proteomes" id="UP001206878"/>
    </source>
</evidence>
<dbReference type="AlphaFoldDB" id="A0AAW5MYN0"/>
<dbReference type="EMBL" id="JANPXH010000391">
    <property type="protein sequence ID" value="MCR6678754.1"/>
    <property type="molecule type" value="Genomic_DNA"/>
</dbReference>